<protein>
    <submittedName>
        <fullName evidence="2">Uncharacterized protein</fullName>
    </submittedName>
</protein>
<comment type="caution">
    <text evidence="2">The sequence shown here is derived from an EMBL/GenBank/DDBJ whole genome shotgun (WGS) entry which is preliminary data.</text>
</comment>
<gene>
    <name evidence="2" type="ORF">RRG08_060388</name>
</gene>
<dbReference type="AlphaFoldDB" id="A0AAE0ZGM4"/>
<dbReference type="EMBL" id="JAWDGP010003996">
    <property type="protein sequence ID" value="KAK3768952.1"/>
    <property type="molecule type" value="Genomic_DNA"/>
</dbReference>
<proteinExistence type="predicted"/>
<reference evidence="2" key="1">
    <citation type="journal article" date="2023" name="G3 (Bethesda)">
        <title>A reference genome for the long-term kleptoplast-retaining sea slug Elysia crispata morphotype clarki.</title>
        <authorList>
            <person name="Eastman K.E."/>
            <person name="Pendleton A.L."/>
            <person name="Shaikh M.A."/>
            <person name="Suttiyut T."/>
            <person name="Ogas R."/>
            <person name="Tomko P."/>
            <person name="Gavelis G."/>
            <person name="Widhalm J.R."/>
            <person name="Wisecaver J.H."/>
        </authorList>
    </citation>
    <scope>NUCLEOTIDE SEQUENCE</scope>
    <source>
        <strain evidence="2">ECLA1</strain>
    </source>
</reference>
<organism evidence="2 3">
    <name type="scientific">Elysia crispata</name>
    <name type="common">lettuce slug</name>
    <dbReference type="NCBI Taxonomy" id="231223"/>
    <lineage>
        <taxon>Eukaryota</taxon>
        <taxon>Metazoa</taxon>
        <taxon>Spiralia</taxon>
        <taxon>Lophotrochozoa</taxon>
        <taxon>Mollusca</taxon>
        <taxon>Gastropoda</taxon>
        <taxon>Heterobranchia</taxon>
        <taxon>Euthyneura</taxon>
        <taxon>Panpulmonata</taxon>
        <taxon>Sacoglossa</taxon>
        <taxon>Placobranchoidea</taxon>
        <taxon>Plakobranchidae</taxon>
        <taxon>Elysia</taxon>
    </lineage>
</organism>
<keyword evidence="3" id="KW-1185">Reference proteome</keyword>
<dbReference type="Proteomes" id="UP001283361">
    <property type="component" value="Unassembled WGS sequence"/>
</dbReference>
<sequence length="96" mass="10663">MNAEPGSTNRWCVKSDEPQPGSTNRWCDKNAEPRARKCSSMHVFDIFMWMYISFDSETPVQQDTSPAREEGSAISACPPVGNSVLLIKNVKVLSAK</sequence>
<evidence type="ECO:0000313" key="3">
    <source>
        <dbReference type="Proteomes" id="UP001283361"/>
    </source>
</evidence>
<evidence type="ECO:0000313" key="2">
    <source>
        <dbReference type="EMBL" id="KAK3768952.1"/>
    </source>
</evidence>
<feature type="compositionally biased region" description="Polar residues" evidence="1">
    <location>
        <begin position="1"/>
        <end position="10"/>
    </location>
</feature>
<evidence type="ECO:0000256" key="1">
    <source>
        <dbReference type="SAM" id="MobiDB-lite"/>
    </source>
</evidence>
<accession>A0AAE0ZGM4</accession>
<feature type="region of interest" description="Disordered" evidence="1">
    <location>
        <begin position="1"/>
        <end position="28"/>
    </location>
</feature>
<name>A0AAE0ZGM4_9GAST</name>